<evidence type="ECO:0000313" key="3">
    <source>
        <dbReference type="EMBL" id="KAF7510387.1"/>
    </source>
</evidence>
<keyword evidence="2" id="KW-1133">Transmembrane helix</keyword>
<proteinExistence type="predicted"/>
<keyword evidence="2" id="KW-0812">Transmembrane</keyword>
<keyword evidence="4" id="KW-1185">Reference proteome</keyword>
<keyword evidence="2" id="KW-0472">Membrane</keyword>
<gene>
    <name evidence="3" type="ORF">GJ744_006666</name>
</gene>
<dbReference type="EMBL" id="JAACFV010000030">
    <property type="protein sequence ID" value="KAF7510387.1"/>
    <property type="molecule type" value="Genomic_DNA"/>
</dbReference>
<reference evidence="3" key="1">
    <citation type="submission" date="2020-02" db="EMBL/GenBank/DDBJ databases">
        <authorList>
            <person name="Palmer J.M."/>
        </authorList>
    </citation>
    <scope>NUCLEOTIDE SEQUENCE</scope>
    <source>
        <strain evidence="3">EPUS1.4</strain>
        <tissue evidence="3">Thallus</tissue>
    </source>
</reference>
<feature type="compositionally biased region" description="Low complexity" evidence="1">
    <location>
        <begin position="20"/>
        <end position="37"/>
    </location>
</feature>
<feature type="transmembrane region" description="Helical" evidence="2">
    <location>
        <begin position="106"/>
        <end position="128"/>
    </location>
</feature>
<evidence type="ECO:0000313" key="4">
    <source>
        <dbReference type="Proteomes" id="UP000606974"/>
    </source>
</evidence>
<name>A0A8H7E5S8_9EURO</name>
<protein>
    <submittedName>
        <fullName evidence="3">Uncharacterized protein</fullName>
    </submittedName>
</protein>
<evidence type="ECO:0000256" key="1">
    <source>
        <dbReference type="SAM" id="MobiDB-lite"/>
    </source>
</evidence>
<sequence>MSYSMLNQAQNNVDALSDRPILPASPAMPSPSSSSISWQRTCPTRAPAGVGPFRKSAPDFPPTWAVRYLDAPACRDSPAPPPDRNTNRTARLQVDRRVRSIEFSEIAVWLCVSILAFLCGATMLVFWLSRTHFKNLLRDVDTVASVLGFVYESWGLLKWVRGGVWRVRRTAALWFKWGRSQERRGWSAGGLRSLVLRLKLVPMKGFTQGGGEQEEIQHGDLDEEHAEYYGQSRRTGWCCISSCDYAPTHTSTDMTMVQVAN</sequence>
<feature type="transmembrane region" description="Helical" evidence="2">
    <location>
        <begin position="140"/>
        <end position="160"/>
    </location>
</feature>
<feature type="region of interest" description="Disordered" evidence="1">
    <location>
        <begin position="18"/>
        <end position="41"/>
    </location>
</feature>
<evidence type="ECO:0000256" key="2">
    <source>
        <dbReference type="SAM" id="Phobius"/>
    </source>
</evidence>
<comment type="caution">
    <text evidence="3">The sequence shown here is derived from an EMBL/GenBank/DDBJ whole genome shotgun (WGS) entry which is preliminary data.</text>
</comment>
<accession>A0A8H7E5S8</accession>
<dbReference type="OrthoDB" id="3248909at2759"/>
<dbReference type="Proteomes" id="UP000606974">
    <property type="component" value="Unassembled WGS sequence"/>
</dbReference>
<organism evidence="3 4">
    <name type="scientific">Endocarpon pusillum</name>
    <dbReference type="NCBI Taxonomy" id="364733"/>
    <lineage>
        <taxon>Eukaryota</taxon>
        <taxon>Fungi</taxon>
        <taxon>Dikarya</taxon>
        <taxon>Ascomycota</taxon>
        <taxon>Pezizomycotina</taxon>
        <taxon>Eurotiomycetes</taxon>
        <taxon>Chaetothyriomycetidae</taxon>
        <taxon>Verrucariales</taxon>
        <taxon>Verrucariaceae</taxon>
        <taxon>Endocarpon</taxon>
    </lineage>
</organism>
<dbReference type="AlphaFoldDB" id="A0A8H7E5S8"/>